<keyword evidence="6 9" id="KW-0256">Endoplasmic reticulum</keyword>
<evidence type="ECO:0000256" key="10">
    <source>
        <dbReference type="SAM" id="MobiDB-lite"/>
    </source>
</evidence>
<comment type="function">
    <text evidence="9">Required for normal levels of the cell wall 1,6-beta-glucan. Involved in a protein folding machinery chaperoning proteins acting in various physiological processes including cell wall synthesis and lysis of autophagic bodies.</text>
</comment>
<comment type="caution">
    <text evidence="13">The sequence shown here is derived from an EMBL/GenBank/DDBJ whole genome shotgun (WGS) entry which is preliminary data.</text>
</comment>
<keyword evidence="5 12" id="KW-0732">Signal</keyword>
<dbReference type="GO" id="GO:0007118">
    <property type="term" value="P:budding cell apical bud growth"/>
    <property type="evidence" value="ECO:0007669"/>
    <property type="project" value="TreeGrafter"/>
</dbReference>
<dbReference type="GO" id="GO:0005789">
    <property type="term" value="C:endoplasmic reticulum membrane"/>
    <property type="evidence" value="ECO:0007669"/>
    <property type="project" value="UniProtKB-SubCell"/>
</dbReference>
<dbReference type="Proteomes" id="UP001165120">
    <property type="component" value="Unassembled WGS sequence"/>
</dbReference>
<accession>A0A9W6T4I8</accession>
<proteinExistence type="inferred from homology"/>
<dbReference type="PANTHER" id="PTHR28090:SF1">
    <property type="entry name" value="PROTEIN ROT1"/>
    <property type="match status" value="1"/>
</dbReference>
<dbReference type="GO" id="GO:0006458">
    <property type="term" value="P:'de novo' protein folding"/>
    <property type="evidence" value="ECO:0007669"/>
    <property type="project" value="InterPro"/>
</dbReference>
<evidence type="ECO:0000256" key="2">
    <source>
        <dbReference type="ARBA" id="ARBA00007149"/>
    </source>
</evidence>
<evidence type="ECO:0000256" key="3">
    <source>
        <dbReference type="ARBA" id="ARBA00017291"/>
    </source>
</evidence>
<evidence type="ECO:0000256" key="11">
    <source>
        <dbReference type="SAM" id="Phobius"/>
    </source>
</evidence>
<sequence length="264" mass="28801">MVSLTALSILPIISFLSGSVKADTDSDLVGTWSSKSNSVFTGPDFFDPIDELLIEPALPGISYSFTEDGYFEEAIYQVTPNPKDHSCPAAAIIFQHGTYTVNSTGSILLTPFEVDGRQLLSEPCNDNGVSSYTRYSQKETFKQYSVYVDPYHGRWRLDLNQWDGTPVQPLYLAYRPPQMLPTITLNPTSGGDGAATGDGSGSGSNVASSTAAASSSTGLSQRVKRGLENRYRTNAVKKSHFNYDFWWYTSVGFMVAGACLVYRG</sequence>
<dbReference type="GO" id="GO:0051082">
    <property type="term" value="F:unfolded protein binding"/>
    <property type="evidence" value="ECO:0007669"/>
    <property type="project" value="TreeGrafter"/>
</dbReference>
<dbReference type="Pfam" id="PF10681">
    <property type="entry name" value="Rot1"/>
    <property type="match status" value="1"/>
</dbReference>
<comment type="subcellular location">
    <subcellularLocation>
        <location evidence="1">Endoplasmic reticulum membrane</location>
        <topology evidence="1">Single-pass type I membrane protein</topology>
    </subcellularLocation>
</comment>
<evidence type="ECO:0000256" key="1">
    <source>
        <dbReference type="ARBA" id="ARBA00004115"/>
    </source>
</evidence>
<gene>
    <name evidence="13" type="ORF">Cboi02_000561100</name>
</gene>
<evidence type="ECO:0000256" key="12">
    <source>
        <dbReference type="SAM" id="SignalP"/>
    </source>
</evidence>
<dbReference type="PANTHER" id="PTHR28090">
    <property type="entry name" value="PROTEIN ROT1"/>
    <property type="match status" value="1"/>
</dbReference>
<evidence type="ECO:0000256" key="8">
    <source>
        <dbReference type="ARBA" id="ARBA00023136"/>
    </source>
</evidence>
<evidence type="ECO:0000313" key="13">
    <source>
        <dbReference type="EMBL" id="GME77681.1"/>
    </source>
</evidence>
<evidence type="ECO:0000256" key="4">
    <source>
        <dbReference type="ARBA" id="ARBA00022692"/>
    </source>
</evidence>
<organism evidence="13 14">
    <name type="scientific">Candida boidinii</name>
    <name type="common">Yeast</name>
    <dbReference type="NCBI Taxonomy" id="5477"/>
    <lineage>
        <taxon>Eukaryota</taxon>
        <taxon>Fungi</taxon>
        <taxon>Dikarya</taxon>
        <taxon>Ascomycota</taxon>
        <taxon>Saccharomycotina</taxon>
        <taxon>Pichiomycetes</taxon>
        <taxon>Pichiales</taxon>
        <taxon>Pichiaceae</taxon>
        <taxon>Ogataea</taxon>
        <taxon>Ogataea/Candida clade</taxon>
    </lineage>
</organism>
<protein>
    <recommendedName>
        <fullName evidence="3 9">Protein ROT1</fullName>
    </recommendedName>
</protein>
<keyword evidence="14" id="KW-1185">Reference proteome</keyword>
<keyword evidence="4 11" id="KW-0812">Transmembrane</keyword>
<dbReference type="EMBL" id="BSXN01002807">
    <property type="protein sequence ID" value="GME77681.1"/>
    <property type="molecule type" value="Genomic_DNA"/>
</dbReference>
<feature type="compositionally biased region" description="Low complexity" evidence="10">
    <location>
        <begin position="203"/>
        <end position="219"/>
    </location>
</feature>
<name>A0A9W6T4I8_CANBO</name>
<evidence type="ECO:0000256" key="7">
    <source>
        <dbReference type="ARBA" id="ARBA00022989"/>
    </source>
</evidence>
<feature type="chain" id="PRO_5040727640" description="Protein ROT1" evidence="12">
    <location>
        <begin position="23"/>
        <end position="264"/>
    </location>
</feature>
<comment type="similarity">
    <text evidence="2 9">Belongs to the ROT1 family.</text>
</comment>
<dbReference type="AlphaFoldDB" id="A0A9W6T4I8"/>
<dbReference type="InterPro" id="IPR019623">
    <property type="entry name" value="Rot1"/>
</dbReference>
<evidence type="ECO:0000256" key="9">
    <source>
        <dbReference type="PIRNR" id="PIRNR017290"/>
    </source>
</evidence>
<keyword evidence="8 9" id="KW-0472">Membrane</keyword>
<reference evidence="13" key="1">
    <citation type="submission" date="2023-04" db="EMBL/GenBank/DDBJ databases">
        <title>Candida boidinii NBRC 10035.</title>
        <authorList>
            <person name="Ichikawa N."/>
            <person name="Sato H."/>
            <person name="Tonouchi N."/>
        </authorList>
    </citation>
    <scope>NUCLEOTIDE SEQUENCE</scope>
    <source>
        <strain evidence="13">NBRC 10035</strain>
    </source>
</reference>
<feature type="compositionally biased region" description="Gly residues" evidence="10">
    <location>
        <begin position="190"/>
        <end position="202"/>
    </location>
</feature>
<evidence type="ECO:0000256" key="6">
    <source>
        <dbReference type="ARBA" id="ARBA00022824"/>
    </source>
</evidence>
<feature type="signal peptide" evidence="12">
    <location>
        <begin position="1"/>
        <end position="22"/>
    </location>
</feature>
<dbReference type="PIRSF" id="PIRSF017290">
    <property type="entry name" value="ROT1_prd"/>
    <property type="match status" value="1"/>
</dbReference>
<evidence type="ECO:0000256" key="5">
    <source>
        <dbReference type="ARBA" id="ARBA00022729"/>
    </source>
</evidence>
<evidence type="ECO:0000313" key="14">
    <source>
        <dbReference type="Proteomes" id="UP001165120"/>
    </source>
</evidence>
<feature type="region of interest" description="Disordered" evidence="10">
    <location>
        <begin position="184"/>
        <end position="219"/>
    </location>
</feature>
<feature type="transmembrane region" description="Helical" evidence="11">
    <location>
        <begin position="245"/>
        <end position="262"/>
    </location>
</feature>
<keyword evidence="7 11" id="KW-1133">Transmembrane helix</keyword>